<evidence type="ECO:0000256" key="1">
    <source>
        <dbReference type="ARBA" id="ARBA00022737"/>
    </source>
</evidence>
<dbReference type="GO" id="GO:0003723">
    <property type="term" value="F:RNA binding"/>
    <property type="evidence" value="ECO:0007669"/>
    <property type="project" value="InterPro"/>
</dbReference>
<keyword evidence="1" id="KW-0677">Repeat</keyword>
<proteinExistence type="predicted"/>
<dbReference type="AlphaFoldDB" id="A0A251UR17"/>
<dbReference type="InParanoid" id="A0A251UR17"/>
<feature type="transmembrane region" description="Helical" evidence="2">
    <location>
        <begin position="47"/>
        <end position="65"/>
    </location>
</feature>
<feature type="transmembrane region" description="Helical" evidence="2">
    <location>
        <begin position="6"/>
        <end position="26"/>
    </location>
</feature>
<dbReference type="OMA" id="CAHSADI"/>
<dbReference type="GO" id="GO:0009451">
    <property type="term" value="P:RNA modification"/>
    <property type="evidence" value="ECO:0007669"/>
    <property type="project" value="InterPro"/>
</dbReference>
<dbReference type="Gene3D" id="1.25.40.10">
    <property type="entry name" value="Tetratricopeptide repeat domain"/>
    <property type="match status" value="1"/>
</dbReference>
<gene>
    <name evidence="4" type="ORF">HannXRQ_Chr05g0148151</name>
    <name evidence="3" type="ORF">HanXRQr2_Chr05g0217401</name>
</gene>
<accession>A0A251UR17</accession>
<dbReference type="Pfam" id="PF01535">
    <property type="entry name" value="PPR"/>
    <property type="match status" value="2"/>
</dbReference>
<dbReference type="Proteomes" id="UP000215914">
    <property type="component" value="Chromosome 5"/>
</dbReference>
<dbReference type="EMBL" id="CM007894">
    <property type="protein sequence ID" value="OTG25483.1"/>
    <property type="molecule type" value="Genomic_DNA"/>
</dbReference>
<dbReference type="NCBIfam" id="TIGR00756">
    <property type="entry name" value="PPR"/>
    <property type="match status" value="1"/>
</dbReference>
<reference evidence="3 5" key="1">
    <citation type="journal article" date="2017" name="Nature">
        <title>The sunflower genome provides insights into oil metabolism, flowering and Asterid evolution.</title>
        <authorList>
            <person name="Badouin H."/>
            <person name="Gouzy J."/>
            <person name="Grassa C.J."/>
            <person name="Murat F."/>
            <person name="Staton S.E."/>
            <person name="Cottret L."/>
            <person name="Lelandais-Briere C."/>
            <person name="Owens G.L."/>
            <person name="Carrere S."/>
            <person name="Mayjonade B."/>
            <person name="Legrand L."/>
            <person name="Gill N."/>
            <person name="Kane N.C."/>
            <person name="Bowers J.E."/>
            <person name="Hubner S."/>
            <person name="Bellec A."/>
            <person name="Berard A."/>
            <person name="Berges H."/>
            <person name="Blanchet N."/>
            <person name="Boniface M.C."/>
            <person name="Brunel D."/>
            <person name="Catrice O."/>
            <person name="Chaidir N."/>
            <person name="Claudel C."/>
            <person name="Donnadieu C."/>
            <person name="Faraut T."/>
            <person name="Fievet G."/>
            <person name="Helmstetter N."/>
            <person name="King M."/>
            <person name="Knapp S.J."/>
            <person name="Lai Z."/>
            <person name="Le Paslier M.C."/>
            <person name="Lippi Y."/>
            <person name="Lorenzon L."/>
            <person name="Mandel J.R."/>
            <person name="Marage G."/>
            <person name="Marchand G."/>
            <person name="Marquand E."/>
            <person name="Bret-Mestries E."/>
            <person name="Morien E."/>
            <person name="Nambeesan S."/>
            <person name="Nguyen T."/>
            <person name="Pegot-Espagnet P."/>
            <person name="Pouilly N."/>
            <person name="Raftis F."/>
            <person name="Sallet E."/>
            <person name="Schiex T."/>
            <person name="Thomas J."/>
            <person name="Vandecasteele C."/>
            <person name="Vares D."/>
            <person name="Vear F."/>
            <person name="Vautrin S."/>
            <person name="Crespi M."/>
            <person name="Mangin B."/>
            <person name="Burke J.M."/>
            <person name="Salse J."/>
            <person name="Munos S."/>
            <person name="Vincourt P."/>
            <person name="Rieseberg L.H."/>
            <person name="Langlade N.B."/>
        </authorList>
    </citation>
    <scope>NUCLEOTIDE SEQUENCE [LARGE SCALE GENOMIC DNA]</scope>
    <source>
        <strain evidence="5">cv. SF193</strain>
        <tissue evidence="3">Leaves</tissue>
    </source>
</reference>
<keyword evidence="2" id="KW-1133">Transmembrane helix</keyword>
<name>A0A251UR17_HELAN</name>
<evidence type="ECO:0000313" key="3">
    <source>
        <dbReference type="EMBL" id="KAF5806104.1"/>
    </source>
</evidence>
<organism evidence="4 5">
    <name type="scientific">Helianthus annuus</name>
    <name type="common">Common sunflower</name>
    <dbReference type="NCBI Taxonomy" id="4232"/>
    <lineage>
        <taxon>Eukaryota</taxon>
        <taxon>Viridiplantae</taxon>
        <taxon>Streptophyta</taxon>
        <taxon>Embryophyta</taxon>
        <taxon>Tracheophyta</taxon>
        <taxon>Spermatophyta</taxon>
        <taxon>Magnoliopsida</taxon>
        <taxon>eudicotyledons</taxon>
        <taxon>Gunneridae</taxon>
        <taxon>Pentapetalae</taxon>
        <taxon>asterids</taxon>
        <taxon>campanulids</taxon>
        <taxon>Asterales</taxon>
        <taxon>Asteraceae</taxon>
        <taxon>Asteroideae</taxon>
        <taxon>Heliantheae alliance</taxon>
        <taxon>Heliantheae</taxon>
        <taxon>Helianthus</taxon>
    </lineage>
</organism>
<keyword evidence="2" id="KW-0812">Transmembrane</keyword>
<dbReference type="STRING" id="4232.A0A251UR17"/>
<dbReference type="PANTHER" id="PTHR47926:SF347">
    <property type="entry name" value="PENTATRICOPEPTIDE REPEAT-CONTAINING PROTEIN"/>
    <property type="match status" value="1"/>
</dbReference>
<dbReference type="Gramene" id="mRNA:HanXRQr2_Chr05g0217401">
    <property type="protein sequence ID" value="CDS:HanXRQr2_Chr05g0217401.1"/>
    <property type="gene ID" value="HanXRQr2_Chr05g0217401"/>
</dbReference>
<keyword evidence="2" id="KW-0472">Membrane</keyword>
<dbReference type="PANTHER" id="PTHR47926">
    <property type="entry name" value="PENTATRICOPEPTIDE REPEAT-CONTAINING PROTEIN"/>
    <property type="match status" value="1"/>
</dbReference>
<protein>
    <submittedName>
        <fullName evidence="4">Putative pentatricopeptide repeat protein</fullName>
    </submittedName>
    <submittedName>
        <fullName evidence="3">Tetratricopeptide-like helical domain superfamily</fullName>
    </submittedName>
</protein>
<dbReference type="InterPro" id="IPR011990">
    <property type="entry name" value="TPR-like_helical_dom_sf"/>
</dbReference>
<reference evidence="4" key="2">
    <citation type="submission" date="2017-02" db="EMBL/GenBank/DDBJ databases">
        <title>Sunflower complete genome.</title>
        <authorList>
            <person name="Langlade N."/>
            <person name="Munos S."/>
        </authorList>
    </citation>
    <scope>NUCLEOTIDE SEQUENCE [LARGE SCALE GENOMIC DNA]</scope>
    <source>
        <tissue evidence="4">Leaves</tissue>
    </source>
</reference>
<dbReference type="InterPro" id="IPR046960">
    <property type="entry name" value="PPR_At4g14850-like_plant"/>
</dbReference>
<sequence length="87" mass="9763">MGFMIVSGFGYAPTVFVTNCLIHVYIRCSKVQYAHKVFGRMAKREAISWNAMVFGYAGIRNMGIAKNLFDSMLNRDGFSWNALISGI</sequence>
<evidence type="ECO:0000313" key="5">
    <source>
        <dbReference type="Proteomes" id="UP000215914"/>
    </source>
</evidence>
<reference evidence="3" key="3">
    <citation type="submission" date="2020-06" db="EMBL/GenBank/DDBJ databases">
        <title>Helianthus annuus Genome sequencing and assembly Release 2.</title>
        <authorList>
            <person name="Gouzy J."/>
            <person name="Langlade N."/>
            <person name="Munos S."/>
        </authorList>
    </citation>
    <scope>NUCLEOTIDE SEQUENCE</scope>
    <source>
        <tissue evidence="3">Leaves</tissue>
    </source>
</reference>
<evidence type="ECO:0000256" key="2">
    <source>
        <dbReference type="SAM" id="Phobius"/>
    </source>
</evidence>
<evidence type="ECO:0000313" key="4">
    <source>
        <dbReference type="EMBL" id="OTG25483.1"/>
    </source>
</evidence>
<keyword evidence="5" id="KW-1185">Reference proteome</keyword>
<dbReference type="InterPro" id="IPR002885">
    <property type="entry name" value="PPR_rpt"/>
</dbReference>
<dbReference type="EMBL" id="MNCJ02000320">
    <property type="protein sequence ID" value="KAF5806104.1"/>
    <property type="molecule type" value="Genomic_DNA"/>
</dbReference>